<feature type="region of interest" description="Disordered" evidence="1">
    <location>
        <begin position="1518"/>
        <end position="1538"/>
    </location>
</feature>
<proteinExistence type="predicted"/>
<dbReference type="PANTHER" id="PTHR47332:SF4">
    <property type="entry name" value="SET DOMAIN-CONTAINING PROTEIN 5"/>
    <property type="match status" value="1"/>
</dbReference>
<reference evidence="3 4" key="1">
    <citation type="journal article" date="2018" name="Evol. Lett.">
        <title>Horizontal gene cluster transfer increased hallucinogenic mushroom diversity.</title>
        <authorList>
            <person name="Reynolds H.T."/>
            <person name="Vijayakumar V."/>
            <person name="Gluck-Thaler E."/>
            <person name="Korotkin H.B."/>
            <person name="Matheny P.B."/>
            <person name="Slot J.C."/>
        </authorList>
    </citation>
    <scope>NUCLEOTIDE SEQUENCE [LARGE SCALE GENOMIC DNA]</scope>
    <source>
        <strain evidence="3 4">SRW20</strain>
    </source>
</reference>
<feature type="compositionally biased region" description="Polar residues" evidence="1">
    <location>
        <begin position="21"/>
        <end position="34"/>
    </location>
</feature>
<feature type="domain" description="SET" evidence="2">
    <location>
        <begin position="1605"/>
        <end position="1786"/>
    </location>
</feature>
<feature type="domain" description="SET" evidence="2">
    <location>
        <begin position="115"/>
        <end position="292"/>
    </location>
</feature>
<evidence type="ECO:0000313" key="4">
    <source>
        <dbReference type="Proteomes" id="UP000284706"/>
    </source>
</evidence>
<dbReference type="OrthoDB" id="265717at2759"/>
<dbReference type="Gene3D" id="2.170.270.10">
    <property type="entry name" value="SET domain"/>
    <property type="match status" value="4"/>
</dbReference>
<accession>A0A409YKJ2</accession>
<dbReference type="Pfam" id="PF00856">
    <property type="entry name" value="SET"/>
    <property type="match status" value="4"/>
</dbReference>
<dbReference type="EMBL" id="NHYE01000723">
    <property type="protein sequence ID" value="PPR03556.1"/>
    <property type="molecule type" value="Genomic_DNA"/>
</dbReference>
<dbReference type="InterPro" id="IPR053185">
    <property type="entry name" value="SET_domain_protein"/>
</dbReference>
<evidence type="ECO:0000313" key="3">
    <source>
        <dbReference type="EMBL" id="PPR03556.1"/>
    </source>
</evidence>
<feature type="region of interest" description="Disordered" evidence="1">
    <location>
        <begin position="1"/>
        <end position="49"/>
    </location>
</feature>
<evidence type="ECO:0000256" key="1">
    <source>
        <dbReference type="SAM" id="MobiDB-lite"/>
    </source>
</evidence>
<feature type="compositionally biased region" description="Pro residues" evidence="1">
    <location>
        <begin position="1421"/>
        <end position="1432"/>
    </location>
</feature>
<dbReference type="SUPFAM" id="SSF82199">
    <property type="entry name" value="SET domain"/>
    <property type="match status" value="4"/>
</dbReference>
<organism evidence="3 4">
    <name type="scientific">Gymnopilus dilepis</name>
    <dbReference type="NCBI Taxonomy" id="231916"/>
    <lineage>
        <taxon>Eukaryota</taxon>
        <taxon>Fungi</taxon>
        <taxon>Dikarya</taxon>
        <taxon>Basidiomycota</taxon>
        <taxon>Agaricomycotina</taxon>
        <taxon>Agaricomycetes</taxon>
        <taxon>Agaricomycetidae</taxon>
        <taxon>Agaricales</taxon>
        <taxon>Agaricineae</taxon>
        <taxon>Hymenogastraceae</taxon>
        <taxon>Gymnopilus</taxon>
    </lineage>
</organism>
<keyword evidence="4" id="KW-1185">Reference proteome</keyword>
<dbReference type="Proteomes" id="UP000284706">
    <property type="component" value="Unassembled WGS sequence"/>
</dbReference>
<dbReference type="SMART" id="SM00317">
    <property type="entry name" value="SET"/>
    <property type="match status" value="4"/>
</dbReference>
<dbReference type="PANTHER" id="PTHR47332">
    <property type="entry name" value="SET DOMAIN-CONTAINING PROTEIN 5"/>
    <property type="match status" value="1"/>
</dbReference>
<dbReference type="InParanoid" id="A0A409YKJ2"/>
<feature type="compositionally biased region" description="Polar residues" evidence="1">
    <location>
        <begin position="1390"/>
        <end position="1411"/>
    </location>
</feature>
<dbReference type="STRING" id="231916.A0A409YKJ2"/>
<name>A0A409YKJ2_9AGAR</name>
<dbReference type="InterPro" id="IPR046341">
    <property type="entry name" value="SET_dom_sf"/>
</dbReference>
<feature type="compositionally biased region" description="Polar residues" evidence="1">
    <location>
        <begin position="1914"/>
        <end position="1933"/>
    </location>
</feature>
<feature type="region of interest" description="Disordered" evidence="1">
    <location>
        <begin position="1382"/>
        <end position="1445"/>
    </location>
</feature>
<feature type="compositionally biased region" description="Basic residues" evidence="1">
    <location>
        <begin position="1"/>
        <end position="15"/>
    </location>
</feature>
<evidence type="ECO:0000259" key="2">
    <source>
        <dbReference type="PROSITE" id="PS50280"/>
    </source>
</evidence>
<dbReference type="CDD" id="cd20071">
    <property type="entry name" value="SET_SMYD"/>
    <property type="match status" value="4"/>
</dbReference>
<feature type="domain" description="SET" evidence="2">
    <location>
        <begin position="1089"/>
        <end position="1268"/>
    </location>
</feature>
<feature type="domain" description="SET" evidence="2">
    <location>
        <begin position="530"/>
        <end position="707"/>
    </location>
</feature>
<sequence>MKRGFLKTSKGKKALSHAPTVVSTSEGSNVSCSPSGGAPLLPGSSTQSDRKISLKEIPEIYHEPLPLVVTNVPGSQYPFPPDGCTVWLVYEPTLKKIFGPSPSVSPIPTPKRPERAFEVRPSSDKGLGIFATRDIEAEELIFSERPLLVAPSTNAGITVAVTSQVKDVDAETQIKIAKAEWEKRLRQALDSMHPEDRDEYLKLVNARTNDSCGPVHGIALTNGFEVESSIYDGDHVLPNKLNTYTAITKIGSRINHSCTPNVQQQFLIDSFSFKFEAARDIKAGEELCLSYIDVATPVAERRANLSANYGFVCHCTACDNATPESDILRQSFESLAEQYIGKLNWMGQGSMGEREIEPALKLRDALVKEGLTFTGAYKAIILMILVFYETVGMPEKAEPFRFLNTSKAKKALSQGSTATATSGLDSLSGGGMSEREQISSAWAHPSLLLWPGISVLSSEAERLAMKVYFRNVPEIYHKPMPLVASKIPGANCSSPPDGNTIWLAYKPTLERILGSSPVFKPIPKPKYSKAPFAVKASANKGLGLFATRNIGAGELLFSERPLLVVPSSNAGIAVTHYARVKDLDVEDQLKFGVEEWETHLQRAVNAMLPENKEEFMKLANQHTQDGSGPIFGIVRTNGYGIGPEFYDGDKVLPNQTSTYSAIAKLGSRINHSCTPNVHYDFSISSFSFEFKTLSDIKAGEELLLTYVETAAPVAERRAQLLANYGFVCHCRVCDHATPQSDRLRQTYVGLVEQYANTLNWQGHGSPKESEIEPVVKLQKAMSKEGLSYTGEYITTISMLQSFYQAIGMEAKARPFLAEIKKYALAHGGSEDDTIIRVHKTTAEKVLSLTRKVSSIAKRESSQPTHVSRSSLRVIGRPADAFRCTNAAEIRHGYLEKNLLQAVNAMLPQNREKYTTRIRPSVRQHWATSRRSVLSTNDLGISLYAVRTTQNPTSQQLQCGDQGRLSISEHLEREESIFATFYKYGALSDARKQSSGRICANGDRRRRHVLIQSSYFARLPSKVGYGEVPDMYRDGSPLKIINVPMNGIGQHGPSGVEEGTTVWLVRQPTLQKILGFHPKISAPPKPKSAKPAYVVQSTPDKGLGVFATRDIEMGELIFSERPLLIAPINTAAALDLTLLAKLRGLDPKRQLVIIMENLEGHLRRAVDAMRPEDREEYMKLANSHLHDGSGPMHGILRTNGFGVGSKIFDGNALEPDQSNSHSAVTKVGSRINHSCIPNIKHEFSISSFSFQFEAVSDIKAGEELVYSYSSFDVSAAERRAELAPYGFVCHCPACENATPESDALRKSYKGLVQKYMRSIDWVGRTGPKESAIEPVLTLHKALLKEGLAFTQEYKTTVLMLKAFYEAIGMHAKARPYREELRKYPLPGNRGFLNTSKGKKALSQTPTSPSSGEPTKKPDAPEPSKPSKPTPKTPSPSSKAQGGSVSLAEAKEKITELLSEAMNAVEKGQDDPEIVKPYVQKVATLLKQSEMVSSDKEAVEYTMKMLKNLGLGKTKESWNGVNSSEVGGSTPPVKSGQSTSGSIKQFFSEIPGVYREPSQLIVTTVPKQGGFNKDGNTVWLGSKATMEKILGPSPAIAAIPKPKSSKPAFIVRSTPDKGLGVFATRDIQSGELIFSERPLLIAPASNAGILADLINRTNNNPSYGEALGQTKAAMEDWEGHLRRALYEMLPDNRDEFMKLANSHLYDGSGPILGIIRTNGFGITTKIYDGDALRPDQSNGYTAITKIGSRINHSCIPNVDLDFSTASFAIQFKACSDIKAGEELFYSYADPNASVARRRAQLAPYGFVCHCSACDNATPETDALRQSYKGLLQQYMTTVNWTGLKGRARESDINPILNFHKALLKEGLGYTGEYKSTVFMLKVFYESLGMHAKASPYREELKKYPDLAGASLDHMSESSIQTGTPHASTSNTQVPHVSQELRNTIRSMLLGTAMLTSSV</sequence>
<dbReference type="PROSITE" id="PS50280">
    <property type="entry name" value="SET"/>
    <property type="match status" value="4"/>
</dbReference>
<protein>
    <recommendedName>
        <fullName evidence="2">SET domain-containing protein</fullName>
    </recommendedName>
</protein>
<comment type="caution">
    <text evidence="3">The sequence shown here is derived from an EMBL/GenBank/DDBJ whole genome shotgun (WGS) entry which is preliminary data.</text>
</comment>
<feature type="region of interest" description="Disordered" evidence="1">
    <location>
        <begin position="1913"/>
        <end position="1933"/>
    </location>
</feature>
<gene>
    <name evidence="3" type="ORF">CVT26_006098</name>
</gene>
<dbReference type="InterPro" id="IPR001214">
    <property type="entry name" value="SET_dom"/>
</dbReference>